<dbReference type="AlphaFoldDB" id="A0AAV5T047"/>
<name>A0AAV5T047_9BILA</name>
<dbReference type="EMBL" id="BTSX01000002">
    <property type="protein sequence ID" value="GMS86233.1"/>
    <property type="molecule type" value="Genomic_DNA"/>
</dbReference>
<dbReference type="GO" id="GO:0004222">
    <property type="term" value="F:metalloendopeptidase activity"/>
    <property type="evidence" value="ECO:0007669"/>
    <property type="project" value="InterPro"/>
</dbReference>
<dbReference type="PROSITE" id="PS51885">
    <property type="entry name" value="NEPRILYSIN"/>
    <property type="match status" value="1"/>
</dbReference>
<dbReference type="InterPro" id="IPR018497">
    <property type="entry name" value="Peptidase_M13_C"/>
</dbReference>
<gene>
    <name evidence="2" type="ORF">PENTCL1PPCAC_8408</name>
</gene>
<comment type="caution">
    <text evidence="2">The sequence shown here is derived from an EMBL/GenBank/DDBJ whole genome shotgun (WGS) entry which is preliminary data.</text>
</comment>
<dbReference type="Pfam" id="PF01431">
    <property type="entry name" value="Peptidase_M13"/>
    <property type="match status" value="2"/>
</dbReference>
<keyword evidence="3" id="KW-1185">Reference proteome</keyword>
<dbReference type="Gene3D" id="3.40.390.10">
    <property type="entry name" value="Collagenase (Catalytic Domain)"/>
    <property type="match status" value="2"/>
</dbReference>
<dbReference type="PANTHER" id="PTHR11733:SF188">
    <property type="entry name" value="NEPRILYSIN"/>
    <property type="match status" value="1"/>
</dbReference>
<reference evidence="2" key="1">
    <citation type="submission" date="2023-10" db="EMBL/GenBank/DDBJ databases">
        <title>Genome assembly of Pristionchus species.</title>
        <authorList>
            <person name="Yoshida K."/>
            <person name="Sommer R.J."/>
        </authorList>
    </citation>
    <scope>NUCLEOTIDE SEQUENCE</scope>
    <source>
        <strain evidence="2">RS0144</strain>
    </source>
</reference>
<sequence length="175" mass="20031">RSKFLLSPATAAVWYQPERNSITIPLGILTPPYYDSKYPQQINYAGAGAVIGHEYWRGFDDEGAQFDWEGRLADCSFSGCSILDTPSQQGFNDMAESVYDQFMLQYTLRNNNELWIFDQRVIFWMSYGASMCTKMTDERLKDQLTTGTQAPSSCQVNQAIQDIPQFGEDFMCKYK</sequence>
<evidence type="ECO:0000313" key="3">
    <source>
        <dbReference type="Proteomes" id="UP001432027"/>
    </source>
</evidence>
<organism evidence="2 3">
    <name type="scientific">Pristionchus entomophagus</name>
    <dbReference type="NCBI Taxonomy" id="358040"/>
    <lineage>
        <taxon>Eukaryota</taxon>
        <taxon>Metazoa</taxon>
        <taxon>Ecdysozoa</taxon>
        <taxon>Nematoda</taxon>
        <taxon>Chromadorea</taxon>
        <taxon>Rhabditida</taxon>
        <taxon>Rhabditina</taxon>
        <taxon>Diplogasteromorpha</taxon>
        <taxon>Diplogasteroidea</taxon>
        <taxon>Neodiplogasteridae</taxon>
        <taxon>Pristionchus</taxon>
    </lineage>
</organism>
<dbReference type="InterPro" id="IPR000718">
    <property type="entry name" value="Peptidase_M13"/>
</dbReference>
<accession>A0AAV5T047</accession>
<feature type="non-terminal residue" evidence="2">
    <location>
        <position position="175"/>
    </location>
</feature>
<feature type="non-terminal residue" evidence="2">
    <location>
        <position position="1"/>
    </location>
</feature>
<feature type="domain" description="Peptidase M13 C-terminal" evidence="1">
    <location>
        <begin position="14"/>
        <end position="109"/>
    </location>
</feature>
<dbReference type="PANTHER" id="PTHR11733">
    <property type="entry name" value="ZINC METALLOPROTEASE FAMILY M13 NEPRILYSIN-RELATED"/>
    <property type="match status" value="1"/>
</dbReference>
<feature type="domain" description="Peptidase M13 C-terminal" evidence="1">
    <location>
        <begin position="118"/>
        <end position="173"/>
    </location>
</feature>
<dbReference type="Proteomes" id="UP001432027">
    <property type="component" value="Unassembled WGS sequence"/>
</dbReference>
<dbReference type="SUPFAM" id="SSF55486">
    <property type="entry name" value="Metalloproteases ('zincins'), catalytic domain"/>
    <property type="match status" value="1"/>
</dbReference>
<proteinExistence type="predicted"/>
<protein>
    <recommendedName>
        <fullName evidence="1">Peptidase M13 C-terminal domain-containing protein</fullName>
    </recommendedName>
</protein>
<evidence type="ECO:0000259" key="1">
    <source>
        <dbReference type="Pfam" id="PF01431"/>
    </source>
</evidence>
<dbReference type="InterPro" id="IPR024079">
    <property type="entry name" value="MetalloPept_cat_dom_sf"/>
</dbReference>
<dbReference type="PRINTS" id="PR00786">
    <property type="entry name" value="NEPRILYSIN"/>
</dbReference>
<dbReference type="GO" id="GO:0016485">
    <property type="term" value="P:protein processing"/>
    <property type="evidence" value="ECO:0007669"/>
    <property type="project" value="TreeGrafter"/>
</dbReference>
<evidence type="ECO:0000313" key="2">
    <source>
        <dbReference type="EMBL" id="GMS86233.1"/>
    </source>
</evidence>
<dbReference type="GO" id="GO:0005886">
    <property type="term" value="C:plasma membrane"/>
    <property type="evidence" value="ECO:0007669"/>
    <property type="project" value="TreeGrafter"/>
</dbReference>